<dbReference type="HAMAP" id="MF_00068">
    <property type="entry name" value="MurQ"/>
    <property type="match status" value="1"/>
</dbReference>
<proteinExistence type="inferred from homology"/>
<dbReference type="NCBIfam" id="NF003915">
    <property type="entry name" value="PRK05441.1"/>
    <property type="match status" value="1"/>
</dbReference>
<organism evidence="5 6">
    <name type="scientific">Paraliobacillus ryukyuensis</name>
    <dbReference type="NCBI Taxonomy" id="200904"/>
    <lineage>
        <taxon>Bacteria</taxon>
        <taxon>Bacillati</taxon>
        <taxon>Bacillota</taxon>
        <taxon>Bacilli</taxon>
        <taxon>Bacillales</taxon>
        <taxon>Bacillaceae</taxon>
        <taxon>Paraliobacillus</taxon>
    </lineage>
</organism>
<dbReference type="EMBL" id="QNRI01000003">
    <property type="protein sequence ID" value="RBO99879.1"/>
    <property type="molecule type" value="Genomic_DNA"/>
</dbReference>
<dbReference type="GO" id="GO:0016803">
    <property type="term" value="F:ether hydrolase activity"/>
    <property type="evidence" value="ECO:0007669"/>
    <property type="project" value="TreeGrafter"/>
</dbReference>
<keyword evidence="2 3" id="KW-0119">Carbohydrate metabolism</keyword>
<comment type="miscellaneous">
    <text evidence="3">A lyase-type mechanism (elimination/hydration) is suggested for the cleavage of the lactyl ether bond of MurNAc 6-phosphate, with the formation of an alpha,beta-unsaturated aldehyde intermediate with (E)-stereochemistry, followed by the syn addition of water to give product.</text>
</comment>
<dbReference type="InterPro" id="IPR046348">
    <property type="entry name" value="SIS_dom_sf"/>
</dbReference>
<keyword evidence="6" id="KW-1185">Reference proteome</keyword>
<dbReference type="STRING" id="200904.GCA_900168775_00123"/>
<evidence type="ECO:0000313" key="5">
    <source>
        <dbReference type="EMBL" id="RBO99879.1"/>
    </source>
</evidence>
<dbReference type="NCBIfam" id="NF009222">
    <property type="entry name" value="PRK12570.1"/>
    <property type="match status" value="1"/>
</dbReference>
<dbReference type="InterPro" id="IPR001347">
    <property type="entry name" value="SIS_dom"/>
</dbReference>
<comment type="pathway">
    <text evidence="3">Amino-sugar metabolism; N-acetylmuramate degradation.</text>
</comment>
<evidence type="ECO:0000313" key="6">
    <source>
        <dbReference type="Proteomes" id="UP000252254"/>
    </source>
</evidence>
<dbReference type="InterPro" id="IPR040190">
    <property type="entry name" value="MURQ/GCKR"/>
</dbReference>
<feature type="active site" evidence="3">
    <location>
        <position position="121"/>
    </location>
</feature>
<dbReference type="EC" id="4.2.1.126" evidence="3"/>
<dbReference type="Pfam" id="PF22645">
    <property type="entry name" value="GKRP_SIS_N"/>
    <property type="match status" value="1"/>
</dbReference>
<dbReference type="AlphaFoldDB" id="A0A366EDQ6"/>
<dbReference type="CDD" id="cd05007">
    <property type="entry name" value="SIS_Etherase"/>
    <property type="match status" value="1"/>
</dbReference>
<reference evidence="5 6" key="1">
    <citation type="submission" date="2018-06" db="EMBL/GenBank/DDBJ databases">
        <title>Genomic Encyclopedia of Type Strains, Phase IV (KMG-IV): sequencing the most valuable type-strain genomes for metagenomic binning, comparative biology and taxonomic classification.</title>
        <authorList>
            <person name="Goeker M."/>
        </authorList>
    </citation>
    <scope>NUCLEOTIDE SEQUENCE [LARGE SCALE GENOMIC DNA]</scope>
    <source>
        <strain evidence="5 6">DSM 15140</strain>
    </source>
</reference>
<evidence type="ECO:0000256" key="2">
    <source>
        <dbReference type="ARBA" id="ARBA00023277"/>
    </source>
</evidence>
<comment type="caution">
    <text evidence="5">The sequence shown here is derived from an EMBL/GenBank/DDBJ whole genome shotgun (WGS) entry which is preliminary data.</text>
</comment>
<dbReference type="Proteomes" id="UP000252254">
    <property type="component" value="Unassembled WGS sequence"/>
</dbReference>
<dbReference type="GO" id="GO:0046348">
    <property type="term" value="P:amino sugar catabolic process"/>
    <property type="evidence" value="ECO:0007669"/>
    <property type="project" value="InterPro"/>
</dbReference>
<dbReference type="InterPro" id="IPR005488">
    <property type="entry name" value="Etherase_MurQ"/>
</dbReference>
<evidence type="ECO:0000256" key="1">
    <source>
        <dbReference type="ARBA" id="ARBA00023239"/>
    </source>
</evidence>
<evidence type="ECO:0000259" key="4">
    <source>
        <dbReference type="PROSITE" id="PS51464"/>
    </source>
</evidence>
<accession>A0A366EDQ6</accession>
<dbReference type="Gene3D" id="3.40.50.10490">
    <property type="entry name" value="Glucose-6-phosphate isomerase like protein, domain 1"/>
    <property type="match status" value="1"/>
</dbReference>
<dbReference type="PROSITE" id="PS51464">
    <property type="entry name" value="SIS"/>
    <property type="match status" value="1"/>
</dbReference>
<dbReference type="GO" id="GO:0016835">
    <property type="term" value="F:carbon-oxygen lyase activity"/>
    <property type="evidence" value="ECO:0007669"/>
    <property type="project" value="UniProtKB-UniRule"/>
</dbReference>
<comment type="function">
    <text evidence="3">Specifically catalyzes the cleavage of the D-lactyl ether substituent of MurNAc 6-phosphate, producing GlcNAc 6-phosphate and D-lactate.</text>
</comment>
<keyword evidence="1 3" id="KW-0456">Lyase</keyword>
<dbReference type="NCBIfam" id="TIGR00274">
    <property type="entry name" value="N-acetylmuramic acid 6-phosphate etherase"/>
    <property type="match status" value="1"/>
</dbReference>
<dbReference type="FunFam" id="3.40.50.10490:FF:000014">
    <property type="entry name" value="N-acetylmuramic acid 6-phosphate etherase"/>
    <property type="match status" value="1"/>
</dbReference>
<dbReference type="GO" id="GO:0097367">
    <property type="term" value="F:carbohydrate derivative binding"/>
    <property type="evidence" value="ECO:0007669"/>
    <property type="project" value="InterPro"/>
</dbReference>
<dbReference type="GO" id="GO:0009254">
    <property type="term" value="P:peptidoglycan turnover"/>
    <property type="evidence" value="ECO:0007669"/>
    <property type="project" value="TreeGrafter"/>
</dbReference>
<protein>
    <recommendedName>
        <fullName evidence="3">N-acetylmuramic acid 6-phosphate etherase</fullName>
        <shortName evidence="3">MurNAc-6-P etherase</shortName>
        <ecNumber evidence="3">4.2.1.126</ecNumber>
    </recommendedName>
    <alternativeName>
        <fullName evidence="3">N-acetylmuramic acid 6-phosphate hydrolase</fullName>
    </alternativeName>
    <alternativeName>
        <fullName evidence="3">N-acetylmuramic acid 6-phosphate lyase</fullName>
    </alternativeName>
</protein>
<dbReference type="Gene3D" id="1.10.8.1080">
    <property type="match status" value="1"/>
</dbReference>
<comment type="catalytic activity">
    <reaction evidence="3">
        <text>N-acetyl-D-muramate 6-phosphate + H2O = N-acetyl-D-glucosamine 6-phosphate + (R)-lactate</text>
        <dbReference type="Rhea" id="RHEA:26410"/>
        <dbReference type="ChEBI" id="CHEBI:15377"/>
        <dbReference type="ChEBI" id="CHEBI:16004"/>
        <dbReference type="ChEBI" id="CHEBI:57513"/>
        <dbReference type="ChEBI" id="CHEBI:58722"/>
        <dbReference type="EC" id="4.2.1.126"/>
    </reaction>
</comment>
<feature type="active site" description="Proton donor" evidence="3">
    <location>
        <position position="90"/>
    </location>
</feature>
<dbReference type="UniPathway" id="UPA00342"/>
<comment type="subunit">
    <text evidence="3">Homodimer.</text>
</comment>
<feature type="domain" description="SIS" evidence="4">
    <location>
        <begin position="58"/>
        <end position="225"/>
    </location>
</feature>
<dbReference type="PANTHER" id="PTHR10088:SF4">
    <property type="entry name" value="GLUCOKINASE REGULATORY PROTEIN"/>
    <property type="match status" value="1"/>
</dbReference>
<evidence type="ECO:0000256" key="3">
    <source>
        <dbReference type="HAMAP-Rule" id="MF_00068"/>
    </source>
</evidence>
<sequence length="306" mass="33235">MLETQWGVYMQKNVTEATNQNSLTLDEMSSLEIVQTMNQEDHAIDPGVKQALPAIAAAIDLIVKKWHHGARVFVIGAGTSGRLGVLDAAELGPTFSVKEDRWIGLIAGGKEAMWKPLEQHEDSGIDVVTELKSYELNQADVLIGLSASGSTPYVLSALQFGRKIGAVTISISCNPETDASAVSDIPIEVVVGAEVIRGSTRLKAGTAQKMVLNMLSTGTMVRLGKVFQNQMVDVQPINQKLVQRAVDTLMDLTAMTEPEARKLYQQCGQELKVAILVAMTDTDIEKAQAYLKQSDGHLKQAMNRLM</sequence>
<dbReference type="SUPFAM" id="SSF53697">
    <property type="entry name" value="SIS domain"/>
    <property type="match status" value="1"/>
</dbReference>
<dbReference type="GO" id="GO:0097173">
    <property type="term" value="P:N-acetylmuramic acid catabolic process"/>
    <property type="evidence" value="ECO:0007669"/>
    <property type="project" value="UniProtKB-UniPathway"/>
</dbReference>
<name>A0A366EDQ6_9BACI</name>
<comment type="similarity">
    <text evidence="3">Belongs to the GCKR-like family. MurNAc-6-P etherase subfamily.</text>
</comment>
<gene>
    <name evidence="3" type="primary">murQ</name>
    <name evidence="5" type="ORF">DES48_103206</name>
</gene>
<dbReference type="PANTHER" id="PTHR10088">
    <property type="entry name" value="GLUCOKINASE REGULATORY PROTEIN"/>
    <property type="match status" value="1"/>
</dbReference>